<organism evidence="1 2">
    <name type="scientific">Araneus ventricosus</name>
    <name type="common">Orbweaver spider</name>
    <name type="synonym">Epeira ventricosa</name>
    <dbReference type="NCBI Taxonomy" id="182803"/>
    <lineage>
        <taxon>Eukaryota</taxon>
        <taxon>Metazoa</taxon>
        <taxon>Ecdysozoa</taxon>
        <taxon>Arthropoda</taxon>
        <taxon>Chelicerata</taxon>
        <taxon>Arachnida</taxon>
        <taxon>Araneae</taxon>
        <taxon>Araneomorphae</taxon>
        <taxon>Entelegynae</taxon>
        <taxon>Araneoidea</taxon>
        <taxon>Araneidae</taxon>
        <taxon>Araneus</taxon>
    </lineage>
</organism>
<dbReference type="AlphaFoldDB" id="A0A4Y2HF74"/>
<dbReference type="EMBL" id="BGPR01001899">
    <property type="protein sequence ID" value="GBM63935.1"/>
    <property type="molecule type" value="Genomic_DNA"/>
</dbReference>
<reference evidence="1 2" key="1">
    <citation type="journal article" date="2019" name="Sci. Rep.">
        <title>Orb-weaving spider Araneus ventricosus genome elucidates the spidroin gene catalogue.</title>
        <authorList>
            <person name="Kono N."/>
            <person name="Nakamura H."/>
            <person name="Ohtoshi R."/>
            <person name="Moran D.A.P."/>
            <person name="Shinohara A."/>
            <person name="Yoshida Y."/>
            <person name="Fujiwara M."/>
            <person name="Mori M."/>
            <person name="Tomita M."/>
            <person name="Arakawa K."/>
        </authorList>
    </citation>
    <scope>NUCLEOTIDE SEQUENCE [LARGE SCALE GENOMIC DNA]</scope>
</reference>
<keyword evidence="2" id="KW-1185">Reference proteome</keyword>
<proteinExistence type="predicted"/>
<evidence type="ECO:0000313" key="2">
    <source>
        <dbReference type="Proteomes" id="UP000499080"/>
    </source>
</evidence>
<dbReference type="Proteomes" id="UP000499080">
    <property type="component" value="Unassembled WGS sequence"/>
</dbReference>
<name>A0A4Y2HF74_ARAVE</name>
<evidence type="ECO:0000313" key="1">
    <source>
        <dbReference type="EMBL" id="GBM63935.1"/>
    </source>
</evidence>
<sequence>MFCSQSPATGARWLQARKPIPPQIHIECVPGAQEIYVVDKLPPTGMVRTLGNGRYKPGCRLRYLPVVPKLRGKSLQSENIDVSNSIEIIDKTRQPMVEMRSAKMFQQVLVEARDFCNSIETEAEFKVPEVRALKKKKQYDYESLEEASPNEIQAKGLFSSIFYFGLQNQLFAGTIRRNKGYI</sequence>
<protein>
    <submittedName>
        <fullName evidence="1">Uncharacterized protein</fullName>
    </submittedName>
</protein>
<gene>
    <name evidence="1" type="ORF">AVEN_131300_1</name>
</gene>
<dbReference type="OrthoDB" id="6694091at2759"/>
<comment type="caution">
    <text evidence="1">The sequence shown here is derived from an EMBL/GenBank/DDBJ whole genome shotgun (WGS) entry which is preliminary data.</text>
</comment>
<accession>A0A4Y2HF74</accession>